<evidence type="ECO:0000313" key="3">
    <source>
        <dbReference type="Proteomes" id="UP000540929"/>
    </source>
</evidence>
<accession>A0A7Z0B774</accession>
<dbReference type="AlphaFoldDB" id="A0A7Z0B774"/>
<name>A0A7Z0B774_9BURK</name>
<feature type="region of interest" description="Disordered" evidence="1">
    <location>
        <begin position="315"/>
        <end position="338"/>
    </location>
</feature>
<proteinExistence type="predicted"/>
<evidence type="ECO:0000313" key="2">
    <source>
        <dbReference type="EMBL" id="NYH24216.1"/>
    </source>
</evidence>
<reference evidence="2 3" key="1">
    <citation type="submission" date="2020-07" db="EMBL/GenBank/DDBJ databases">
        <title>Exploring microbial biodiversity for novel pathways involved in the catabolism of aromatic compounds derived from lignin.</title>
        <authorList>
            <person name="Elkins J."/>
        </authorList>
    </citation>
    <scope>NUCLEOTIDE SEQUENCE [LARGE SCALE GENOMIC DNA]</scope>
    <source>
        <strain evidence="2 3">H2C3C</strain>
    </source>
</reference>
<dbReference type="Proteomes" id="UP000540929">
    <property type="component" value="Unassembled WGS sequence"/>
</dbReference>
<gene>
    <name evidence="2" type="ORF">GGD40_003695</name>
</gene>
<keyword evidence="3" id="KW-1185">Reference proteome</keyword>
<feature type="compositionally biased region" description="Low complexity" evidence="1">
    <location>
        <begin position="421"/>
        <end position="435"/>
    </location>
</feature>
<comment type="caution">
    <text evidence="2">The sequence shown here is derived from an EMBL/GenBank/DDBJ whole genome shotgun (WGS) entry which is preliminary data.</text>
</comment>
<evidence type="ECO:0000256" key="1">
    <source>
        <dbReference type="SAM" id="MobiDB-lite"/>
    </source>
</evidence>
<protein>
    <submittedName>
        <fullName evidence="2">Uncharacterized protein</fullName>
    </submittedName>
</protein>
<organism evidence="2 3">
    <name type="scientific">Paraburkholderia bryophila</name>
    <dbReference type="NCBI Taxonomy" id="420952"/>
    <lineage>
        <taxon>Bacteria</taxon>
        <taxon>Pseudomonadati</taxon>
        <taxon>Pseudomonadota</taxon>
        <taxon>Betaproteobacteria</taxon>
        <taxon>Burkholderiales</taxon>
        <taxon>Burkholderiaceae</taxon>
        <taxon>Paraburkholderia</taxon>
    </lineage>
</organism>
<dbReference type="RefSeq" id="WP_179744485.1">
    <property type="nucleotide sequence ID" value="NZ_JACCAS010000001.1"/>
</dbReference>
<sequence>MSDQWSDQMRQFAIFPVFPPRADVQVGDLYMVCNISADTPPAPNPSTIEQPPRRNHKSMFLGRLMNIVDQPAAAGKPAVPGLLSKYYLTRVQMPVIPFASAPQAVSTPAAAASSDVAAAAAPAAPKKKVKAPVARAPAAAPKALPAPPVRTAGIFEGNQLKALMPVSMPEFFSVSVTKAQASALIPFPSVLAQAGLSYDSAQNISVSVPQTESYGLPDSDLWTEFALEQRSGVGDIAAVKQLFDANSPNFCANGAAPALEVVSEVYAARAIDVSITYSSETGGTAAVGLNYAAGSSQSKVMSAFDKFLNPGAASGTKTASAPEASGAPKPGNQPAADAAIPASTPTIAEATAFLAQLNQFAKQMGNDNTAPLQFPGVQISIVNGHGTGVIMSRRFASPVVIGYRGFELFAGGGASKPKPPAAGANAAGAASSAGT</sequence>
<feature type="region of interest" description="Disordered" evidence="1">
    <location>
        <begin position="415"/>
        <end position="435"/>
    </location>
</feature>
<dbReference type="EMBL" id="JACCAS010000001">
    <property type="protein sequence ID" value="NYH24216.1"/>
    <property type="molecule type" value="Genomic_DNA"/>
</dbReference>